<dbReference type="SUPFAM" id="SSF56436">
    <property type="entry name" value="C-type lectin-like"/>
    <property type="match status" value="1"/>
</dbReference>
<dbReference type="InterPro" id="IPR016186">
    <property type="entry name" value="C-type_lectin-like/link_sf"/>
</dbReference>
<dbReference type="InterPro" id="IPR016187">
    <property type="entry name" value="CTDL_fold"/>
</dbReference>
<proteinExistence type="predicted"/>
<accession>A0A1I8EZS3</accession>
<evidence type="ECO:0000259" key="1">
    <source>
        <dbReference type="PROSITE" id="PS50041"/>
    </source>
</evidence>
<evidence type="ECO:0000313" key="2">
    <source>
        <dbReference type="WBParaSite" id="maker-PairedContig_833-snap-gene-1.13-mRNA-1"/>
    </source>
</evidence>
<dbReference type="PROSITE" id="PS50041">
    <property type="entry name" value="C_TYPE_LECTIN_2"/>
    <property type="match status" value="1"/>
</dbReference>
<dbReference type="CDD" id="cd00037">
    <property type="entry name" value="CLECT"/>
    <property type="match status" value="1"/>
</dbReference>
<dbReference type="AlphaFoldDB" id="A0A1I8EZS3"/>
<dbReference type="Gene3D" id="3.10.100.10">
    <property type="entry name" value="Mannose-Binding Protein A, subunit A"/>
    <property type="match status" value="1"/>
</dbReference>
<feature type="domain" description="C-type lectin" evidence="1">
    <location>
        <begin position="62"/>
        <end position="185"/>
    </location>
</feature>
<dbReference type="WBParaSite" id="maker-PairedContig_833-snap-gene-1.13-mRNA-1">
    <property type="protein sequence ID" value="maker-PairedContig_833-snap-gene-1.13-mRNA-1"/>
    <property type="gene ID" value="maker-PairedContig_833-snap-gene-1.13"/>
</dbReference>
<dbReference type="SMART" id="SM00034">
    <property type="entry name" value="CLECT"/>
    <property type="match status" value="1"/>
</dbReference>
<reference evidence="2" key="1">
    <citation type="submission" date="2016-11" db="UniProtKB">
        <authorList>
            <consortium name="WormBaseParasite"/>
        </authorList>
    </citation>
    <scope>IDENTIFICATION</scope>
    <source>
        <strain evidence="2">pt0022</strain>
    </source>
</reference>
<dbReference type="Pfam" id="PF00059">
    <property type="entry name" value="Lectin_C"/>
    <property type="match status" value="1"/>
</dbReference>
<sequence length="473" mass="54410">MDILSAEKKEQIIHWKRTTQTALVAGDSPVYCQADGCLNNGTCLVASKSAAYRLCHNEELYFNGDCYKIVKDRKTWYETNEVYVKDGGSMVAIKSEFQQLLMSSYLLPSLKAAHNVVIWIAGHMMLNGTQQVYVWSRNSYMKEIDFWEDGQLQLTDGSCIEINSQSMFRDWILVNCSSVNYFICSRPINKEMDELGRAQCMCHNGYCGSCDQSFNKFSIASESQSFICIDNQFEFSCPSVGSIYVDFAAYGNIGIRIRTKMFNFHTSEIKCYILGTIPLALQIKSYLLILDDILPGVKVSLIAESMIFSHCFQTCNLTKNLKFVPYLSYSTYAYIIFLEPMTICPSHAVYQNGRCYVPYVTEEPLSIYRWTVGFFLLLSSRKKIAIVVRRQVHNNRSSCYWMDGFERLGGSSFCGCYYITSRSAFWSQRSCNSSQQWVCQFAPETQFTEVHNKFMEQHTIFNRLSNVERIKFL</sequence>
<dbReference type="STRING" id="6293.A0A1I8EZS3"/>
<name>A0A1I8EZS3_WUCBA</name>
<organism evidence="2">
    <name type="scientific">Wuchereria bancrofti</name>
    <dbReference type="NCBI Taxonomy" id="6293"/>
    <lineage>
        <taxon>Eukaryota</taxon>
        <taxon>Metazoa</taxon>
        <taxon>Ecdysozoa</taxon>
        <taxon>Nematoda</taxon>
        <taxon>Chromadorea</taxon>
        <taxon>Rhabditida</taxon>
        <taxon>Spirurina</taxon>
        <taxon>Spiruromorpha</taxon>
        <taxon>Filarioidea</taxon>
        <taxon>Onchocercidae</taxon>
        <taxon>Wuchereria</taxon>
    </lineage>
</organism>
<protein>
    <submittedName>
        <fullName evidence="2">C-type lectin domain-containing protein</fullName>
    </submittedName>
</protein>
<dbReference type="InterPro" id="IPR001304">
    <property type="entry name" value="C-type_lectin-like"/>
</dbReference>